<dbReference type="GO" id="GO:0046872">
    <property type="term" value="F:metal ion binding"/>
    <property type="evidence" value="ECO:0007669"/>
    <property type="project" value="UniProtKB-KW"/>
</dbReference>
<dbReference type="SUPFAM" id="SSF56784">
    <property type="entry name" value="HAD-like"/>
    <property type="match status" value="1"/>
</dbReference>
<evidence type="ECO:0000256" key="1">
    <source>
        <dbReference type="ARBA" id="ARBA00022723"/>
    </source>
</evidence>
<keyword evidence="2 4" id="KW-0378">Hydrolase</keyword>
<keyword evidence="3" id="KW-0460">Magnesium</keyword>
<dbReference type="PANTHER" id="PTHR46470">
    <property type="entry name" value="N-ACYLNEURAMINATE-9-PHOSPHATASE"/>
    <property type="match status" value="1"/>
</dbReference>
<proteinExistence type="predicted"/>
<evidence type="ECO:0000313" key="4">
    <source>
        <dbReference type="EMBL" id="TCO82366.1"/>
    </source>
</evidence>
<reference evidence="4 5" key="1">
    <citation type="submission" date="2019-03" db="EMBL/GenBank/DDBJ databases">
        <title>Genomic Encyclopedia of Type Strains, Phase IV (KMG-IV): sequencing the most valuable type-strain genomes for metagenomic binning, comparative biology and taxonomic classification.</title>
        <authorList>
            <person name="Goeker M."/>
        </authorList>
    </citation>
    <scope>NUCLEOTIDE SEQUENCE [LARGE SCALE GENOMIC DNA]</scope>
    <source>
        <strain evidence="4 5">DSM 25287</strain>
    </source>
</reference>
<organism evidence="4 5">
    <name type="scientific">Plasticicumulans lactativorans</name>
    <dbReference type="NCBI Taxonomy" id="1133106"/>
    <lineage>
        <taxon>Bacteria</taxon>
        <taxon>Pseudomonadati</taxon>
        <taxon>Pseudomonadota</taxon>
        <taxon>Gammaproteobacteria</taxon>
        <taxon>Candidatus Competibacteraceae</taxon>
        <taxon>Plasticicumulans</taxon>
    </lineage>
</organism>
<dbReference type="SFLD" id="SFLDG01129">
    <property type="entry name" value="C1.5:_HAD__Beta-PGM__Phosphata"/>
    <property type="match status" value="1"/>
</dbReference>
<dbReference type="PANTHER" id="PTHR46470:SF2">
    <property type="entry name" value="GLYCERALDEHYDE 3-PHOSPHATE PHOSPHATASE"/>
    <property type="match status" value="1"/>
</dbReference>
<gene>
    <name evidence="4" type="ORF">EV699_105156</name>
</gene>
<comment type="caution">
    <text evidence="4">The sequence shown here is derived from an EMBL/GenBank/DDBJ whole genome shotgun (WGS) entry which is preliminary data.</text>
</comment>
<dbReference type="AlphaFoldDB" id="A0A4R2LD51"/>
<name>A0A4R2LD51_9GAMM</name>
<evidence type="ECO:0000256" key="2">
    <source>
        <dbReference type="ARBA" id="ARBA00022801"/>
    </source>
</evidence>
<protein>
    <submittedName>
        <fullName evidence="4">Putative hydrolase of the HAD superfamily</fullName>
    </submittedName>
</protein>
<dbReference type="GO" id="GO:0016791">
    <property type="term" value="F:phosphatase activity"/>
    <property type="evidence" value="ECO:0007669"/>
    <property type="project" value="TreeGrafter"/>
</dbReference>
<keyword evidence="1" id="KW-0479">Metal-binding</keyword>
<dbReference type="EMBL" id="SLWY01000005">
    <property type="protein sequence ID" value="TCO82366.1"/>
    <property type="molecule type" value="Genomic_DNA"/>
</dbReference>
<dbReference type="Proteomes" id="UP000295765">
    <property type="component" value="Unassembled WGS sequence"/>
</dbReference>
<dbReference type="RefSeq" id="WP_132539733.1">
    <property type="nucleotide sequence ID" value="NZ_SLWY01000005.1"/>
</dbReference>
<dbReference type="InterPro" id="IPR051400">
    <property type="entry name" value="HAD-like_hydrolase"/>
</dbReference>
<evidence type="ECO:0000313" key="5">
    <source>
        <dbReference type="Proteomes" id="UP000295765"/>
    </source>
</evidence>
<dbReference type="InterPro" id="IPR023214">
    <property type="entry name" value="HAD_sf"/>
</dbReference>
<keyword evidence="5" id="KW-1185">Reference proteome</keyword>
<evidence type="ECO:0000256" key="3">
    <source>
        <dbReference type="ARBA" id="ARBA00022842"/>
    </source>
</evidence>
<dbReference type="Gene3D" id="3.40.50.1000">
    <property type="entry name" value="HAD superfamily/HAD-like"/>
    <property type="match status" value="1"/>
</dbReference>
<dbReference type="InterPro" id="IPR036412">
    <property type="entry name" value="HAD-like_sf"/>
</dbReference>
<accession>A0A4R2LD51</accession>
<dbReference type="Pfam" id="PF00702">
    <property type="entry name" value="Hydrolase"/>
    <property type="match status" value="1"/>
</dbReference>
<dbReference type="OrthoDB" id="7059729at2"/>
<dbReference type="SFLD" id="SFLDS00003">
    <property type="entry name" value="Haloacid_Dehalogenase"/>
    <property type="match status" value="1"/>
</dbReference>
<sequence>MPAIIFDLDNCLSAADAVGRELYQPAFEAIRAANDGSLSAEALDRAFVDAWTHPFDWVARRHGFTPAMFEAGWNAFAGLEVTRPMRGYADLPGLAAIPAERFLVTSGFRRFQQSKIRALGISALFTAIRIDAIDEPDRKGKRGLFLELIDTYRLPRKEVLVVGDNPESEIEAGNSLGLRTVQILRPGVSRGSNASHYIDGLAELLPLLAPRGS</sequence>